<organism evidence="1 2">
    <name type="scientific">Alloprevotella rava</name>
    <dbReference type="NCBI Taxonomy" id="671218"/>
    <lineage>
        <taxon>Bacteria</taxon>
        <taxon>Pseudomonadati</taxon>
        <taxon>Bacteroidota</taxon>
        <taxon>Bacteroidia</taxon>
        <taxon>Bacteroidales</taxon>
        <taxon>Prevotellaceae</taxon>
        <taxon>Alloprevotella</taxon>
    </lineage>
</organism>
<name>A0A7W5Y1R6_9BACT</name>
<sequence>MTPLEENLLSVLRSELWQTPLQLSLSPKEAEELLNEAREHAVEPLAARALVDNNVPIGKQLVPRCLYAIQHTREGNDHLNGELARFAPFIERQGLSLAVVKGQVSGTFYAHPEVRNPGDIDFYCDAENFPRVKEVVEKQIGRTIPDSKGKHINFQGNGVEYEMHSRLTDFYYAPHQRYFNAVVDEALQKRPMRVKINEADVPTLPPDLNILFTYIHMFFHLIRGGVGIRQVCDLACSLHALHNELDTDLLRQHLKALGMENGFRAFGWILIHRLGLPAEDFPYTLNQKDARRGERAYRAVMRFGNLGRKIDLLIKEENAAHTVQTALGVLKQSVLFFDFAPTEMACIFPVQTMQKAKALFGK</sequence>
<dbReference type="EMBL" id="JACICA010000006">
    <property type="protein sequence ID" value="MBB3702955.1"/>
    <property type="molecule type" value="Genomic_DNA"/>
</dbReference>
<dbReference type="InterPro" id="IPR039498">
    <property type="entry name" value="NTP_transf_5"/>
</dbReference>
<reference evidence="1 2" key="1">
    <citation type="submission" date="2020-08" db="EMBL/GenBank/DDBJ databases">
        <title>Genomic Encyclopedia of Type Strains, Phase IV (KMG-IV): sequencing the most valuable type-strain genomes for metagenomic binning, comparative biology and taxonomic classification.</title>
        <authorList>
            <person name="Goeker M."/>
        </authorList>
    </citation>
    <scope>NUCLEOTIDE SEQUENCE [LARGE SCALE GENOMIC DNA]</scope>
    <source>
        <strain evidence="1 2">DSM 22548</strain>
    </source>
</reference>
<dbReference type="Proteomes" id="UP000541425">
    <property type="component" value="Unassembled WGS sequence"/>
</dbReference>
<protein>
    <recommendedName>
        <fullName evidence="3">Nucleotidyltransferase family protein</fullName>
    </recommendedName>
</protein>
<evidence type="ECO:0008006" key="3">
    <source>
        <dbReference type="Google" id="ProtNLM"/>
    </source>
</evidence>
<evidence type="ECO:0000313" key="2">
    <source>
        <dbReference type="Proteomes" id="UP000541425"/>
    </source>
</evidence>
<dbReference type="Pfam" id="PF14907">
    <property type="entry name" value="NTP_transf_5"/>
    <property type="match status" value="1"/>
</dbReference>
<accession>A0A7W5Y1R6</accession>
<gene>
    <name evidence="1" type="ORF">FHS60_001428</name>
</gene>
<dbReference type="RefSeq" id="WP_183696781.1">
    <property type="nucleotide sequence ID" value="NZ_JACICA010000006.1"/>
</dbReference>
<comment type="caution">
    <text evidence="1">The sequence shown here is derived from an EMBL/GenBank/DDBJ whole genome shotgun (WGS) entry which is preliminary data.</text>
</comment>
<dbReference type="AlphaFoldDB" id="A0A7W5Y1R6"/>
<proteinExistence type="predicted"/>
<evidence type="ECO:0000313" key="1">
    <source>
        <dbReference type="EMBL" id="MBB3702955.1"/>
    </source>
</evidence>